<reference evidence="6" key="1">
    <citation type="journal article" date="2019" name="Int. J. Syst. Evol. Microbiol.">
        <title>The Global Catalogue of Microorganisms (GCM) 10K type strain sequencing project: providing services to taxonomists for standard genome sequencing and annotation.</title>
        <authorList>
            <consortium name="The Broad Institute Genomics Platform"/>
            <consortium name="The Broad Institute Genome Sequencing Center for Infectious Disease"/>
            <person name="Wu L."/>
            <person name="Ma J."/>
        </authorList>
    </citation>
    <scope>NUCLEOTIDE SEQUENCE [LARGE SCALE GENOMIC DNA]</scope>
    <source>
        <strain evidence="6">JCM 17441</strain>
    </source>
</reference>
<dbReference type="PRINTS" id="PR00081">
    <property type="entry name" value="GDHRDH"/>
</dbReference>
<gene>
    <name evidence="5" type="ORF">GCM10022255_100100</name>
</gene>
<dbReference type="PRINTS" id="PR00080">
    <property type="entry name" value="SDRFAMILY"/>
</dbReference>
<dbReference type="EMBL" id="BAABAT010000053">
    <property type="protein sequence ID" value="GAA4262636.1"/>
    <property type="molecule type" value="Genomic_DNA"/>
</dbReference>
<evidence type="ECO:0000259" key="4">
    <source>
        <dbReference type="SMART" id="SM00822"/>
    </source>
</evidence>
<dbReference type="InterPro" id="IPR057326">
    <property type="entry name" value="KR_dom"/>
</dbReference>
<dbReference type="PANTHER" id="PTHR44196:SF1">
    <property type="entry name" value="DEHYDROGENASE_REDUCTASE SDR FAMILY MEMBER 7B"/>
    <property type="match status" value="1"/>
</dbReference>
<accession>A0ABP8DRR5</accession>
<dbReference type="Pfam" id="PF00106">
    <property type="entry name" value="adh_short"/>
    <property type="match status" value="1"/>
</dbReference>
<keyword evidence="6" id="KW-1185">Reference proteome</keyword>
<dbReference type="SMART" id="SM00822">
    <property type="entry name" value="PKS_KR"/>
    <property type="match status" value="1"/>
</dbReference>
<proteinExistence type="inferred from homology"/>
<evidence type="ECO:0000256" key="2">
    <source>
        <dbReference type="ARBA" id="ARBA00023002"/>
    </source>
</evidence>
<comment type="caution">
    <text evidence="5">The sequence shown here is derived from an EMBL/GenBank/DDBJ whole genome shotgun (WGS) entry which is preliminary data.</text>
</comment>
<sequence length="290" mass="30494">MNPFQGKVAVVTGAGGGIGRELALGLARRGARLALADVHDAPLAETAELVRGLGAEAHTARVDVAERSAVEAFADEVAGVFGVVHQVYNNAGIAGAGGTVLESDWAVYDRVLSVNLYGVIHGTKAFLPHLIASGDGHVVNVSSLNGIMAQAELSAYCASKFAVRGFTETLRGEMLLAGHRVRVTVVHPGGVRTGIASAALEEARRAGAEVTPEQEARVRLYNEKLLKMPAARAAEIILTGVARGRSRILVGGDARLVDALVRLLPTRYPSLAARFSARLTRTRTRTPVRA</sequence>
<organism evidence="5 6">
    <name type="scientific">Dactylosporangium darangshiense</name>
    <dbReference type="NCBI Taxonomy" id="579108"/>
    <lineage>
        <taxon>Bacteria</taxon>
        <taxon>Bacillati</taxon>
        <taxon>Actinomycetota</taxon>
        <taxon>Actinomycetes</taxon>
        <taxon>Micromonosporales</taxon>
        <taxon>Micromonosporaceae</taxon>
        <taxon>Dactylosporangium</taxon>
    </lineage>
</organism>
<dbReference type="PROSITE" id="PS00061">
    <property type="entry name" value="ADH_SHORT"/>
    <property type="match status" value="1"/>
</dbReference>
<dbReference type="RefSeq" id="WP_345140266.1">
    <property type="nucleotide sequence ID" value="NZ_BAABAT010000053.1"/>
</dbReference>
<evidence type="ECO:0000313" key="5">
    <source>
        <dbReference type="EMBL" id="GAA4262636.1"/>
    </source>
</evidence>
<evidence type="ECO:0000256" key="1">
    <source>
        <dbReference type="ARBA" id="ARBA00006484"/>
    </source>
</evidence>
<dbReference type="CDD" id="cd05233">
    <property type="entry name" value="SDR_c"/>
    <property type="match status" value="1"/>
</dbReference>
<protein>
    <submittedName>
        <fullName evidence="5">SDR family NAD(P)-dependent oxidoreductase</fullName>
    </submittedName>
</protein>
<dbReference type="SUPFAM" id="SSF51735">
    <property type="entry name" value="NAD(P)-binding Rossmann-fold domains"/>
    <property type="match status" value="1"/>
</dbReference>
<dbReference type="PANTHER" id="PTHR44196">
    <property type="entry name" value="DEHYDROGENASE/REDUCTASE SDR FAMILY MEMBER 7B"/>
    <property type="match status" value="1"/>
</dbReference>
<evidence type="ECO:0000313" key="6">
    <source>
        <dbReference type="Proteomes" id="UP001500620"/>
    </source>
</evidence>
<dbReference type="InterPro" id="IPR036291">
    <property type="entry name" value="NAD(P)-bd_dom_sf"/>
</dbReference>
<dbReference type="Gene3D" id="3.40.50.720">
    <property type="entry name" value="NAD(P)-binding Rossmann-like Domain"/>
    <property type="match status" value="1"/>
</dbReference>
<dbReference type="Proteomes" id="UP001500620">
    <property type="component" value="Unassembled WGS sequence"/>
</dbReference>
<evidence type="ECO:0000256" key="3">
    <source>
        <dbReference type="RuleBase" id="RU000363"/>
    </source>
</evidence>
<dbReference type="InterPro" id="IPR002347">
    <property type="entry name" value="SDR_fam"/>
</dbReference>
<feature type="domain" description="Ketoreductase" evidence="4">
    <location>
        <begin position="7"/>
        <end position="192"/>
    </location>
</feature>
<keyword evidence="2" id="KW-0560">Oxidoreductase</keyword>
<dbReference type="InterPro" id="IPR020904">
    <property type="entry name" value="Sc_DH/Rdtase_CS"/>
</dbReference>
<name>A0ABP8DRR5_9ACTN</name>
<comment type="similarity">
    <text evidence="1 3">Belongs to the short-chain dehydrogenases/reductases (SDR) family.</text>
</comment>